<dbReference type="InterPro" id="IPR000445">
    <property type="entry name" value="HhH_motif"/>
</dbReference>
<evidence type="ECO:0000313" key="16">
    <source>
        <dbReference type="Proteomes" id="UP000095751"/>
    </source>
</evidence>
<feature type="domain" description="HhH-GPD" evidence="14">
    <location>
        <begin position="108"/>
        <end position="263"/>
    </location>
</feature>
<dbReference type="GO" id="GO:0006298">
    <property type="term" value="P:mismatch repair"/>
    <property type="evidence" value="ECO:0007669"/>
    <property type="project" value="TreeGrafter"/>
</dbReference>
<evidence type="ECO:0000259" key="14">
    <source>
        <dbReference type="SMART" id="SM00478"/>
    </source>
</evidence>
<keyword evidence="12" id="KW-0234">DNA repair</keyword>
<dbReference type="PANTHER" id="PTHR42944:SF1">
    <property type="entry name" value="ADENINE DNA GLYCOSYLASE"/>
    <property type="match status" value="1"/>
</dbReference>
<dbReference type="GO" id="GO:0051539">
    <property type="term" value="F:4 iron, 4 sulfur cluster binding"/>
    <property type="evidence" value="ECO:0007669"/>
    <property type="project" value="UniProtKB-KW"/>
</dbReference>
<keyword evidence="16" id="KW-1185">Reference proteome</keyword>
<evidence type="ECO:0000256" key="11">
    <source>
        <dbReference type="ARBA" id="ARBA00023014"/>
    </source>
</evidence>
<evidence type="ECO:0000256" key="8">
    <source>
        <dbReference type="ARBA" id="ARBA00022763"/>
    </source>
</evidence>
<reference evidence="15 16" key="1">
    <citation type="submission" date="2016-09" db="EMBL/GenBank/DDBJ databases">
        <title>Extensive genetic diversity and differential bi-allelic expression allows diatom success in the polar Southern Ocean.</title>
        <authorList>
            <consortium name="DOE Joint Genome Institute"/>
            <person name="Mock T."/>
            <person name="Otillar R.P."/>
            <person name="Strauss J."/>
            <person name="Dupont C."/>
            <person name="Frickenhaus S."/>
            <person name="Maumus F."/>
            <person name="Mcmullan M."/>
            <person name="Sanges R."/>
            <person name="Schmutz J."/>
            <person name="Toseland A."/>
            <person name="Valas R."/>
            <person name="Veluchamy A."/>
            <person name="Ward B.J."/>
            <person name="Allen A."/>
            <person name="Barry K."/>
            <person name="Falciatore A."/>
            <person name="Ferrante M."/>
            <person name="Fortunato A.E."/>
            <person name="Gloeckner G."/>
            <person name="Gruber A."/>
            <person name="Hipkin R."/>
            <person name="Janech M."/>
            <person name="Kroth P."/>
            <person name="Leese F."/>
            <person name="Lindquist E."/>
            <person name="Lyon B.R."/>
            <person name="Martin J."/>
            <person name="Mayer C."/>
            <person name="Parker M."/>
            <person name="Quesneville H."/>
            <person name="Raymond J."/>
            <person name="Uhlig C."/>
            <person name="Valentin K.U."/>
            <person name="Worden A.Z."/>
            <person name="Armbrust E.V."/>
            <person name="Bowler C."/>
            <person name="Green B."/>
            <person name="Moulton V."/>
            <person name="Van Oosterhout C."/>
            <person name="Grigoriev I."/>
        </authorList>
    </citation>
    <scope>NUCLEOTIDE SEQUENCE [LARGE SCALE GENOMIC DNA]</scope>
    <source>
        <strain evidence="15 16">CCMP1102</strain>
    </source>
</reference>
<evidence type="ECO:0000256" key="6">
    <source>
        <dbReference type="ARBA" id="ARBA00022485"/>
    </source>
</evidence>
<keyword evidence="10" id="KW-0408">Iron</keyword>
<sequence length="267" mass="30043">MSTPIIPTTIKSNNELQLQSEVQEPPENDVNSLLLFHTWIDHSHADYHDFTEKDAIEIRSALLEWYNKNRRKLPWRDQEDQEEQEEEEVDIGEAIPITAYGVWVSEIMCQQTRVEAVIPYWIKWMKSFPTVYELAAATEDEVNAHWAGLGFYRRARYLHQGAKYVVKELDGKLPTTPQGLSKIQGIGPYTAAAIASIAFDVCVPVVDGNVCRVLSRLRGIANHIKHPILKDKLGWKLAGQIVEAGDGSSPGMVNQALMELGATYCAP</sequence>
<dbReference type="OrthoDB" id="10248838at2759"/>
<dbReference type="Gene3D" id="1.10.1670.10">
    <property type="entry name" value="Helix-hairpin-Helix base-excision DNA repair enzymes (C-terminal)"/>
    <property type="match status" value="1"/>
</dbReference>
<organism evidence="15 16">
    <name type="scientific">Fragilariopsis cylindrus CCMP1102</name>
    <dbReference type="NCBI Taxonomy" id="635003"/>
    <lineage>
        <taxon>Eukaryota</taxon>
        <taxon>Sar</taxon>
        <taxon>Stramenopiles</taxon>
        <taxon>Ochrophyta</taxon>
        <taxon>Bacillariophyta</taxon>
        <taxon>Bacillariophyceae</taxon>
        <taxon>Bacillariophycidae</taxon>
        <taxon>Bacillariales</taxon>
        <taxon>Bacillariaceae</taxon>
        <taxon>Fragilariopsis</taxon>
    </lineage>
</organism>
<dbReference type="InterPro" id="IPR044298">
    <property type="entry name" value="MIG/MutY"/>
</dbReference>
<evidence type="ECO:0000256" key="5">
    <source>
        <dbReference type="ARBA" id="ARBA00022023"/>
    </source>
</evidence>
<evidence type="ECO:0000313" key="15">
    <source>
        <dbReference type="EMBL" id="OEU15327.1"/>
    </source>
</evidence>
<dbReference type="InParanoid" id="A0A1E7FB02"/>
<dbReference type="InterPro" id="IPR011257">
    <property type="entry name" value="DNA_glycosylase"/>
</dbReference>
<dbReference type="GO" id="GO:0005634">
    <property type="term" value="C:nucleus"/>
    <property type="evidence" value="ECO:0007669"/>
    <property type="project" value="TreeGrafter"/>
</dbReference>
<dbReference type="Proteomes" id="UP000095751">
    <property type="component" value="Unassembled WGS sequence"/>
</dbReference>
<dbReference type="GO" id="GO:0000701">
    <property type="term" value="F:purine-specific mismatch base pair DNA N-glycosylase activity"/>
    <property type="evidence" value="ECO:0007669"/>
    <property type="project" value="UniProtKB-EC"/>
</dbReference>
<dbReference type="EMBL" id="KV784359">
    <property type="protein sequence ID" value="OEU15327.1"/>
    <property type="molecule type" value="Genomic_DNA"/>
</dbReference>
<dbReference type="SMART" id="SM00478">
    <property type="entry name" value="ENDO3c"/>
    <property type="match status" value="1"/>
</dbReference>
<dbReference type="Pfam" id="PF00730">
    <property type="entry name" value="HhH-GPD"/>
    <property type="match status" value="1"/>
</dbReference>
<dbReference type="Gene3D" id="1.10.340.30">
    <property type="entry name" value="Hypothetical protein, domain 2"/>
    <property type="match status" value="1"/>
</dbReference>
<keyword evidence="13" id="KW-0326">Glycosidase</keyword>
<comment type="similarity">
    <text evidence="3">Belongs to the Nth/MutY family.</text>
</comment>
<dbReference type="FunCoup" id="A0A1E7FB02">
    <property type="interactions" value="14"/>
</dbReference>
<evidence type="ECO:0000256" key="4">
    <source>
        <dbReference type="ARBA" id="ARBA00012045"/>
    </source>
</evidence>
<dbReference type="GO" id="GO:0006284">
    <property type="term" value="P:base-excision repair"/>
    <property type="evidence" value="ECO:0007669"/>
    <property type="project" value="InterPro"/>
</dbReference>
<evidence type="ECO:0000256" key="13">
    <source>
        <dbReference type="ARBA" id="ARBA00023295"/>
    </source>
</evidence>
<dbReference type="GO" id="GO:0034039">
    <property type="term" value="F:8-oxo-7,8-dihydroguanine DNA N-glycosylase activity"/>
    <property type="evidence" value="ECO:0007669"/>
    <property type="project" value="TreeGrafter"/>
</dbReference>
<dbReference type="GO" id="GO:0035485">
    <property type="term" value="F:adenine/guanine mispair binding"/>
    <property type="evidence" value="ECO:0007669"/>
    <property type="project" value="TreeGrafter"/>
</dbReference>
<keyword evidence="11" id="KW-0411">Iron-sulfur</keyword>
<evidence type="ECO:0000256" key="7">
    <source>
        <dbReference type="ARBA" id="ARBA00022723"/>
    </source>
</evidence>
<keyword evidence="9" id="KW-0378">Hydrolase</keyword>
<dbReference type="Pfam" id="PF00633">
    <property type="entry name" value="HHH"/>
    <property type="match status" value="1"/>
</dbReference>
<accession>A0A1E7FB02</accession>
<keyword evidence="6" id="KW-0004">4Fe-4S</keyword>
<gene>
    <name evidence="15" type="primary">MutY_a</name>
    <name evidence="15" type="ORF">FRACYDRAFT_187316</name>
</gene>
<dbReference type="InterPro" id="IPR003265">
    <property type="entry name" value="HhH-GPD_domain"/>
</dbReference>
<feature type="non-terminal residue" evidence="15">
    <location>
        <position position="267"/>
    </location>
</feature>
<keyword evidence="7" id="KW-0479">Metal-binding</keyword>
<dbReference type="SUPFAM" id="SSF48150">
    <property type="entry name" value="DNA-glycosylase"/>
    <property type="match status" value="1"/>
</dbReference>
<comment type="catalytic activity">
    <reaction evidence="1">
        <text>Hydrolyzes free adenine bases from 7,8-dihydro-8-oxoguanine:adenine mismatched double-stranded DNA, leaving an apurinic site.</text>
        <dbReference type="EC" id="3.2.2.31"/>
    </reaction>
</comment>
<protein>
    <recommendedName>
        <fullName evidence="5">Adenine DNA glycosylase</fullName>
        <ecNumber evidence="4">3.2.2.31</ecNumber>
    </recommendedName>
</protein>
<dbReference type="InterPro" id="IPR023170">
    <property type="entry name" value="HhH_base_excis_C"/>
</dbReference>
<evidence type="ECO:0000256" key="10">
    <source>
        <dbReference type="ARBA" id="ARBA00023004"/>
    </source>
</evidence>
<dbReference type="PANTHER" id="PTHR42944">
    <property type="entry name" value="ADENINE DNA GLYCOSYLASE"/>
    <property type="match status" value="1"/>
</dbReference>
<dbReference type="CDD" id="cd00056">
    <property type="entry name" value="ENDO3c"/>
    <property type="match status" value="1"/>
</dbReference>
<evidence type="ECO:0000256" key="1">
    <source>
        <dbReference type="ARBA" id="ARBA00000843"/>
    </source>
</evidence>
<dbReference type="KEGG" id="fcy:FRACYDRAFT_187316"/>
<evidence type="ECO:0000256" key="12">
    <source>
        <dbReference type="ARBA" id="ARBA00023204"/>
    </source>
</evidence>
<evidence type="ECO:0000256" key="3">
    <source>
        <dbReference type="ARBA" id="ARBA00008343"/>
    </source>
</evidence>
<dbReference type="GO" id="GO:0032357">
    <property type="term" value="F:oxidized purine DNA binding"/>
    <property type="evidence" value="ECO:0007669"/>
    <property type="project" value="TreeGrafter"/>
</dbReference>
<dbReference type="EC" id="3.2.2.31" evidence="4"/>
<dbReference type="FunFam" id="1.10.340.30:FF:000002">
    <property type="entry name" value="Adenine DNA glycosylase"/>
    <property type="match status" value="1"/>
</dbReference>
<evidence type="ECO:0000256" key="9">
    <source>
        <dbReference type="ARBA" id="ARBA00022801"/>
    </source>
</evidence>
<proteinExistence type="inferred from homology"/>
<comment type="cofactor">
    <cofactor evidence="2">
        <name>[4Fe-4S] cluster</name>
        <dbReference type="ChEBI" id="CHEBI:49883"/>
    </cofactor>
</comment>
<evidence type="ECO:0000256" key="2">
    <source>
        <dbReference type="ARBA" id="ARBA00001966"/>
    </source>
</evidence>
<name>A0A1E7FB02_9STRA</name>
<keyword evidence="8" id="KW-0227">DNA damage</keyword>
<dbReference type="GO" id="GO:0046872">
    <property type="term" value="F:metal ion binding"/>
    <property type="evidence" value="ECO:0007669"/>
    <property type="project" value="UniProtKB-KW"/>
</dbReference>
<dbReference type="AlphaFoldDB" id="A0A1E7FB02"/>